<evidence type="ECO:0000313" key="1">
    <source>
        <dbReference type="EMBL" id="TFK02339.1"/>
    </source>
</evidence>
<reference evidence="1 2" key="1">
    <citation type="submission" date="2019-04" db="EMBL/GenBank/DDBJ databases">
        <title>Draft genome of the big-headed turtle Platysternon megacephalum.</title>
        <authorList>
            <person name="Gong S."/>
        </authorList>
    </citation>
    <scope>NUCLEOTIDE SEQUENCE [LARGE SCALE GENOMIC DNA]</scope>
    <source>
        <strain evidence="1">DO16091913</strain>
        <tissue evidence="1">Muscle</tissue>
    </source>
</reference>
<proteinExistence type="predicted"/>
<gene>
    <name evidence="1" type="ORF">DR999_PMT15330</name>
</gene>
<dbReference type="EMBL" id="QXTE01000194">
    <property type="protein sequence ID" value="TFK02339.1"/>
    <property type="molecule type" value="Genomic_DNA"/>
</dbReference>
<name>A0A4D9DXU8_9SAUR</name>
<organism evidence="1 2">
    <name type="scientific">Platysternon megacephalum</name>
    <name type="common">big-headed turtle</name>
    <dbReference type="NCBI Taxonomy" id="55544"/>
    <lineage>
        <taxon>Eukaryota</taxon>
        <taxon>Metazoa</taxon>
        <taxon>Chordata</taxon>
        <taxon>Craniata</taxon>
        <taxon>Vertebrata</taxon>
        <taxon>Euteleostomi</taxon>
        <taxon>Archelosauria</taxon>
        <taxon>Testudinata</taxon>
        <taxon>Testudines</taxon>
        <taxon>Cryptodira</taxon>
        <taxon>Durocryptodira</taxon>
        <taxon>Testudinoidea</taxon>
        <taxon>Platysternidae</taxon>
        <taxon>Platysternon</taxon>
    </lineage>
</organism>
<evidence type="ECO:0000313" key="2">
    <source>
        <dbReference type="Proteomes" id="UP000297703"/>
    </source>
</evidence>
<dbReference type="AlphaFoldDB" id="A0A4D9DXU8"/>
<sequence>MLLSIKPVISVLFHAEIAFQTQQQLNLLPKLPEITMVLWHLNKKHIYMMSHRTSILVMKRNREMDILKGVSLPEQIQCHLTSFHSNKGAGRYCRYSFKMFHLFYI</sequence>
<comment type="caution">
    <text evidence="1">The sequence shown here is derived from an EMBL/GenBank/DDBJ whole genome shotgun (WGS) entry which is preliminary data.</text>
</comment>
<accession>A0A4D9DXU8</accession>
<dbReference type="Proteomes" id="UP000297703">
    <property type="component" value="Unassembled WGS sequence"/>
</dbReference>
<reference evidence="1 2" key="2">
    <citation type="submission" date="2019-04" db="EMBL/GenBank/DDBJ databases">
        <title>The genome sequence of big-headed turtle.</title>
        <authorList>
            <person name="Gong S."/>
        </authorList>
    </citation>
    <scope>NUCLEOTIDE SEQUENCE [LARGE SCALE GENOMIC DNA]</scope>
    <source>
        <strain evidence="1">DO16091913</strain>
        <tissue evidence="1">Muscle</tissue>
    </source>
</reference>
<protein>
    <submittedName>
        <fullName evidence="1">UDP-glucuronic acid/UDP-N-acetylgalactosamine transporter</fullName>
    </submittedName>
</protein>
<keyword evidence="2" id="KW-1185">Reference proteome</keyword>